<feature type="transmembrane region" description="Helical" evidence="5">
    <location>
        <begin position="284"/>
        <end position="312"/>
    </location>
</feature>
<keyword evidence="4 5" id="KW-0472">Membrane</keyword>
<feature type="transmembrane region" description="Helical" evidence="5">
    <location>
        <begin position="332"/>
        <end position="362"/>
    </location>
</feature>
<dbReference type="CDD" id="cd00211">
    <property type="entry name" value="PTS_IIA_fru"/>
    <property type="match status" value="1"/>
</dbReference>
<dbReference type="PANTHER" id="PTHR43021:SF2">
    <property type="entry name" value="CATION_H+ EXCHANGER DOMAIN-CONTAINING PROTEIN"/>
    <property type="match status" value="1"/>
</dbReference>
<evidence type="ECO:0000259" key="6">
    <source>
        <dbReference type="PROSITE" id="PS51094"/>
    </source>
</evidence>
<dbReference type="PROSITE" id="PS00372">
    <property type="entry name" value="PTS_EIIA_TYPE_2_HIS"/>
    <property type="match status" value="1"/>
</dbReference>
<feature type="transmembrane region" description="Helical" evidence="5">
    <location>
        <begin position="207"/>
        <end position="230"/>
    </location>
</feature>
<feature type="domain" description="PTS EIIA type-2" evidence="6">
    <location>
        <begin position="459"/>
        <end position="605"/>
    </location>
</feature>
<dbReference type="GO" id="GO:1902600">
    <property type="term" value="P:proton transmembrane transport"/>
    <property type="evidence" value="ECO:0007669"/>
    <property type="project" value="InterPro"/>
</dbReference>
<feature type="transmembrane region" description="Helical" evidence="5">
    <location>
        <begin position="420"/>
        <end position="444"/>
    </location>
</feature>
<dbReference type="Pfam" id="PF00999">
    <property type="entry name" value="Na_H_Exchanger"/>
    <property type="match status" value="1"/>
</dbReference>
<keyword evidence="8" id="KW-1185">Reference proteome</keyword>
<feature type="transmembrane region" description="Helical" evidence="5">
    <location>
        <begin position="250"/>
        <end position="272"/>
    </location>
</feature>
<dbReference type="Gene3D" id="3.40.930.10">
    <property type="entry name" value="Mannitol-specific EII, Chain A"/>
    <property type="match status" value="1"/>
</dbReference>
<evidence type="ECO:0000256" key="2">
    <source>
        <dbReference type="ARBA" id="ARBA00022692"/>
    </source>
</evidence>
<organism evidence="7 8">
    <name type="scientific">Pontiella sulfatireligans</name>
    <dbReference type="NCBI Taxonomy" id="2750658"/>
    <lineage>
        <taxon>Bacteria</taxon>
        <taxon>Pseudomonadati</taxon>
        <taxon>Kiritimatiellota</taxon>
        <taxon>Kiritimatiellia</taxon>
        <taxon>Kiritimatiellales</taxon>
        <taxon>Pontiellaceae</taxon>
        <taxon>Pontiella</taxon>
    </lineage>
</organism>
<evidence type="ECO:0000256" key="5">
    <source>
        <dbReference type="SAM" id="Phobius"/>
    </source>
</evidence>
<keyword evidence="2 5" id="KW-0812">Transmembrane</keyword>
<keyword evidence="3 5" id="KW-1133">Transmembrane helix</keyword>
<dbReference type="PROSITE" id="PS51094">
    <property type="entry name" value="PTS_EIIA_TYPE_2"/>
    <property type="match status" value="1"/>
</dbReference>
<dbReference type="InterPro" id="IPR038770">
    <property type="entry name" value="Na+/solute_symporter_sf"/>
</dbReference>
<reference evidence="7 8" key="1">
    <citation type="submission" date="2019-04" db="EMBL/GenBank/DDBJ databases">
        <authorList>
            <person name="Van Vliet M D."/>
        </authorList>
    </citation>
    <scope>NUCLEOTIDE SEQUENCE [LARGE SCALE GENOMIC DNA]</scope>
    <source>
        <strain evidence="7 8">F21</strain>
    </source>
</reference>
<sequence>MHLRKRSLHSDGVFRFHLDFLPTGGRFATLLKIRRICLLHERETVEALQQIIDSILHTEHLSPFLVVGILILAGFAGGWVAKLLKLPHVTGNIFGGVVVGPACLGLIGTHEQLHDLQPLSTFAMSLVAVSIGGHLSYRRIHNSLRRIISISLLEVGCSVVTVMTAARLFGMDWPTSCLLGAISASTAPATTIALIRESRAKGPFVKTLISAVALNNILCILLFVMMRTFVTSYFESGETAGKIDDALILSGYHLVGALALGLAAGWICKVLVSKPKFHDFTTILLAIMLLDGLAAYLQLSPLLVNLFFGVFLGNSSEVAERQLTTLVPLEPILYVCFFTLAGVSLHIDAMLAVGVLALIYFFARVLGKSIGAALGGLLGKCSRRIWQNMSFALYPQSGIAIGLVILLSNDAYIPAEIIQAVSAIILAGVTLAEIAGPFCTKAALARSGEAGRDRERLVEFLAEEFIVVNLKAADKWDAIRQLVAFMMRTHRVEHITQEELYQSVVNREKDMSTGMGRNIAIPHGHIEKGPEIQGVMAICRDGIDFDSPDGEPVKIIMLIITPEDKKDMHLKVLSSLSSMVRDDAIRSRLIAAISPEDAMEVIESKEARDYNYFLD</sequence>
<dbReference type="InterPro" id="IPR006153">
    <property type="entry name" value="Cation/H_exchanger_TM"/>
</dbReference>
<feature type="transmembrane region" description="Helical" evidence="5">
    <location>
        <begin position="173"/>
        <end position="195"/>
    </location>
</feature>
<dbReference type="AlphaFoldDB" id="A0A6C2UJB9"/>
<dbReference type="EMBL" id="CAAHFH010000001">
    <property type="protein sequence ID" value="VGO19296.1"/>
    <property type="molecule type" value="Genomic_DNA"/>
</dbReference>
<dbReference type="SUPFAM" id="SSF55804">
    <property type="entry name" value="Phoshotransferase/anion transport protein"/>
    <property type="match status" value="1"/>
</dbReference>
<evidence type="ECO:0000313" key="7">
    <source>
        <dbReference type="EMBL" id="VGO19296.1"/>
    </source>
</evidence>
<dbReference type="GO" id="GO:0016020">
    <property type="term" value="C:membrane"/>
    <property type="evidence" value="ECO:0007669"/>
    <property type="project" value="UniProtKB-SubCell"/>
</dbReference>
<feature type="transmembrane region" description="Helical" evidence="5">
    <location>
        <begin position="93"/>
        <end position="110"/>
    </location>
</feature>
<accession>A0A6C2UJB9</accession>
<dbReference type="Gene3D" id="1.20.1530.20">
    <property type="match status" value="1"/>
</dbReference>
<feature type="transmembrane region" description="Helical" evidence="5">
    <location>
        <begin position="61"/>
        <end position="81"/>
    </location>
</feature>
<feature type="transmembrane region" description="Helical" evidence="5">
    <location>
        <begin position="147"/>
        <end position="167"/>
    </location>
</feature>
<feature type="transmembrane region" description="Helical" evidence="5">
    <location>
        <begin position="391"/>
        <end position="408"/>
    </location>
</feature>
<dbReference type="Pfam" id="PF00359">
    <property type="entry name" value="PTS_EIIA_2"/>
    <property type="match status" value="1"/>
</dbReference>
<evidence type="ECO:0000256" key="1">
    <source>
        <dbReference type="ARBA" id="ARBA00004141"/>
    </source>
</evidence>
<proteinExistence type="predicted"/>
<dbReference type="Proteomes" id="UP000346198">
    <property type="component" value="Unassembled WGS sequence"/>
</dbReference>
<evidence type="ECO:0000256" key="3">
    <source>
        <dbReference type="ARBA" id="ARBA00022989"/>
    </source>
</evidence>
<gene>
    <name evidence="7" type="primary">manP_1</name>
    <name evidence="7" type="ORF">SCARR_01354</name>
</gene>
<name>A0A6C2UJB9_9BACT</name>
<evidence type="ECO:0000313" key="8">
    <source>
        <dbReference type="Proteomes" id="UP000346198"/>
    </source>
</evidence>
<protein>
    <submittedName>
        <fullName evidence="7">PTS system mannose-specific EIIBCA component</fullName>
    </submittedName>
</protein>
<dbReference type="PANTHER" id="PTHR43021">
    <property type="entry name" value="NA(+)/H(+) ANTIPORTER-RELATED"/>
    <property type="match status" value="1"/>
</dbReference>
<comment type="subcellular location">
    <subcellularLocation>
        <location evidence="1">Membrane</location>
        <topology evidence="1">Multi-pass membrane protein</topology>
    </subcellularLocation>
</comment>
<evidence type="ECO:0000256" key="4">
    <source>
        <dbReference type="ARBA" id="ARBA00023136"/>
    </source>
</evidence>
<dbReference type="InterPro" id="IPR002178">
    <property type="entry name" value="PTS_EIIA_type-2_dom"/>
</dbReference>
<dbReference type="InterPro" id="IPR016152">
    <property type="entry name" value="PTrfase/Anion_transptr"/>
</dbReference>
<dbReference type="GO" id="GO:0015297">
    <property type="term" value="F:antiporter activity"/>
    <property type="evidence" value="ECO:0007669"/>
    <property type="project" value="InterPro"/>
</dbReference>